<keyword evidence="2 6" id="KW-1003">Cell membrane</keyword>
<dbReference type="EMBL" id="FQZO01000007">
    <property type="protein sequence ID" value="SHJ76482.1"/>
    <property type="molecule type" value="Genomic_DNA"/>
</dbReference>
<comment type="subcellular location">
    <subcellularLocation>
        <location evidence="1 6">Cell membrane</location>
        <topology evidence="1 6">Multi-pass membrane protein</topology>
    </subcellularLocation>
</comment>
<feature type="transmembrane region" description="Helical" evidence="6">
    <location>
        <begin position="200"/>
        <end position="219"/>
    </location>
</feature>
<dbReference type="InterPro" id="IPR027022">
    <property type="entry name" value="ABC_permease_BceB-typ"/>
</dbReference>
<dbReference type="STRING" id="1121298.SAMN05444401_3839"/>
<keyword evidence="5 6" id="KW-0472">Membrane</keyword>
<dbReference type="PANTHER" id="PTHR46795">
    <property type="entry name" value="ABC TRANSPORTER PERMEASE-RELATED-RELATED"/>
    <property type="match status" value="1"/>
</dbReference>
<keyword evidence="9" id="KW-1185">Reference proteome</keyword>
<feature type="transmembrane region" description="Helical" evidence="6">
    <location>
        <begin position="225"/>
        <end position="245"/>
    </location>
</feature>
<dbReference type="InterPro" id="IPR052536">
    <property type="entry name" value="ABC-4_Integral_Memb_Prot"/>
</dbReference>
<feature type="transmembrane region" description="Helical" evidence="6">
    <location>
        <begin position="156"/>
        <end position="179"/>
    </location>
</feature>
<organism evidence="8 9">
    <name type="scientific">Clostridium amylolyticum</name>
    <dbReference type="NCBI Taxonomy" id="1121298"/>
    <lineage>
        <taxon>Bacteria</taxon>
        <taxon>Bacillati</taxon>
        <taxon>Bacillota</taxon>
        <taxon>Clostridia</taxon>
        <taxon>Eubacteriales</taxon>
        <taxon>Clostridiaceae</taxon>
        <taxon>Clostridium</taxon>
    </lineage>
</organism>
<sequence>MTLRNIALKNIKGNLNKYVMYYLSNTLVVMIFFIFANFIFNPEINNVKVMGSIGALASRVMLLCEFLIIIFTLVFTIYSLSNFLKSREKEFGLLSMFGLTKREIRSYVMFENIIVSIVSIATGLLLGILFSKLFFMAIAAILTLDQEIPFNISLKALLITVISFITLFQGIAFITSYKIKNNNIIQLLKGERVAKPAPKFSTFKAILSILLIAAGYIMSIYSGTAIIFTMFPILAVTVLGTYLLYSQFSVFFTNKLQNNKGVYYKGINMITLSQIIYKLKDNARILFIVSILGAVTLTASSSVYSFQKSLQTGLTLNYPQDISFIEQGEDSHKVIPPETVEDILKKGGHEINHKNKLILLKAHNAAFPTNSDSSKDNNLTNKKDFYIISIKDYNLLAKQQKKPAIALKDEEAVIHSYSFMGPKEVKLFSNSDTINVLVEEQKKSWKIKEEISGGIINADAKNTNTIVISDEEFNKLLNKVHEDKVLTYYSYNMKNWMKSANEVSKIKSMVPKEQQKAFTERVVDFSALMKGMSLFFFIGTFIAVLFFIATGSILYFKLFNEIQKDRQEFISLKKMGMSQEEVKKIISAQCFILFFLPFAISFSHTCFAIKALSNLLGGNLTLYLMTIVSIYLALQIIFYTFSKTMYTKQINHWQ</sequence>
<keyword evidence="4 6" id="KW-1133">Transmembrane helix</keyword>
<dbReference type="PIRSF" id="PIRSF018968">
    <property type="entry name" value="ABC_permease_BceB"/>
    <property type="match status" value="1"/>
</dbReference>
<evidence type="ECO:0000256" key="1">
    <source>
        <dbReference type="ARBA" id="ARBA00004651"/>
    </source>
</evidence>
<feature type="transmembrane region" description="Helical" evidence="6">
    <location>
        <begin position="113"/>
        <end position="144"/>
    </location>
</feature>
<dbReference type="AlphaFoldDB" id="A0A1M6LZ97"/>
<feature type="domain" description="ABC3 transporter permease C-terminal" evidence="7">
    <location>
        <begin position="66"/>
        <end position="183"/>
    </location>
</feature>
<dbReference type="Proteomes" id="UP000184080">
    <property type="component" value="Unassembled WGS sequence"/>
</dbReference>
<keyword evidence="6" id="KW-0813">Transport</keyword>
<dbReference type="RefSeq" id="WP_073010557.1">
    <property type="nucleotide sequence ID" value="NZ_FQZO01000007.1"/>
</dbReference>
<feature type="transmembrane region" description="Helical" evidence="6">
    <location>
        <begin position="285"/>
        <end position="306"/>
    </location>
</feature>
<dbReference type="GO" id="GO:0005886">
    <property type="term" value="C:plasma membrane"/>
    <property type="evidence" value="ECO:0007669"/>
    <property type="project" value="UniProtKB-SubCell"/>
</dbReference>
<dbReference type="InterPro" id="IPR003838">
    <property type="entry name" value="ABC3_permease_C"/>
</dbReference>
<evidence type="ECO:0000313" key="9">
    <source>
        <dbReference type="Proteomes" id="UP000184080"/>
    </source>
</evidence>
<reference evidence="8 9" key="1">
    <citation type="submission" date="2016-11" db="EMBL/GenBank/DDBJ databases">
        <authorList>
            <person name="Jaros S."/>
            <person name="Januszkiewicz K."/>
            <person name="Wedrychowicz H."/>
        </authorList>
    </citation>
    <scope>NUCLEOTIDE SEQUENCE [LARGE SCALE GENOMIC DNA]</scope>
    <source>
        <strain evidence="8 9">DSM 21864</strain>
    </source>
</reference>
<comment type="similarity">
    <text evidence="6">Belongs to the ABC-4 integral membrane protein family.</text>
</comment>
<evidence type="ECO:0000256" key="4">
    <source>
        <dbReference type="ARBA" id="ARBA00022989"/>
    </source>
</evidence>
<dbReference type="OrthoDB" id="9781780at2"/>
<protein>
    <submittedName>
        <fullName evidence="8">Putative ABC transport system permease protein</fullName>
    </submittedName>
</protein>
<accession>A0A1M6LZ97</accession>
<evidence type="ECO:0000256" key="3">
    <source>
        <dbReference type="ARBA" id="ARBA00022692"/>
    </source>
</evidence>
<dbReference type="GO" id="GO:0055085">
    <property type="term" value="P:transmembrane transport"/>
    <property type="evidence" value="ECO:0007669"/>
    <property type="project" value="UniProtKB-UniRule"/>
</dbReference>
<feature type="transmembrane region" description="Helical" evidence="6">
    <location>
        <begin position="620"/>
        <end position="641"/>
    </location>
</feature>
<evidence type="ECO:0000313" key="8">
    <source>
        <dbReference type="EMBL" id="SHJ76482.1"/>
    </source>
</evidence>
<dbReference type="Pfam" id="PF02687">
    <property type="entry name" value="FtsX"/>
    <property type="match status" value="1"/>
</dbReference>
<evidence type="ECO:0000259" key="7">
    <source>
        <dbReference type="Pfam" id="PF02687"/>
    </source>
</evidence>
<feature type="transmembrane region" description="Helical" evidence="6">
    <location>
        <begin position="21"/>
        <end position="40"/>
    </location>
</feature>
<proteinExistence type="inferred from homology"/>
<evidence type="ECO:0000256" key="2">
    <source>
        <dbReference type="ARBA" id="ARBA00022475"/>
    </source>
</evidence>
<evidence type="ECO:0000256" key="5">
    <source>
        <dbReference type="ARBA" id="ARBA00023136"/>
    </source>
</evidence>
<gene>
    <name evidence="8" type="ORF">SAMN05444401_3839</name>
</gene>
<dbReference type="PANTHER" id="PTHR46795:SF3">
    <property type="entry name" value="ABC TRANSPORTER PERMEASE"/>
    <property type="match status" value="1"/>
</dbReference>
<name>A0A1M6LZ97_9CLOT</name>
<feature type="transmembrane region" description="Helical" evidence="6">
    <location>
        <begin position="534"/>
        <end position="556"/>
    </location>
</feature>
<evidence type="ECO:0000256" key="6">
    <source>
        <dbReference type="PIRNR" id="PIRNR018968"/>
    </source>
</evidence>
<keyword evidence="3 6" id="KW-0812">Transmembrane</keyword>
<feature type="transmembrane region" description="Helical" evidence="6">
    <location>
        <begin position="60"/>
        <end position="80"/>
    </location>
</feature>
<feature type="transmembrane region" description="Helical" evidence="6">
    <location>
        <begin position="582"/>
        <end position="600"/>
    </location>
</feature>